<keyword evidence="3" id="KW-1185">Reference proteome</keyword>
<comment type="caution">
    <text evidence="2">The sequence shown here is derived from an EMBL/GenBank/DDBJ whole genome shotgun (WGS) entry which is preliminary data.</text>
</comment>
<feature type="compositionally biased region" description="Low complexity" evidence="1">
    <location>
        <begin position="466"/>
        <end position="481"/>
    </location>
</feature>
<organism evidence="2 3">
    <name type="scientific">Schistosoma bovis</name>
    <name type="common">Blood fluke</name>
    <dbReference type="NCBI Taxonomy" id="6184"/>
    <lineage>
        <taxon>Eukaryota</taxon>
        <taxon>Metazoa</taxon>
        <taxon>Spiralia</taxon>
        <taxon>Lophotrochozoa</taxon>
        <taxon>Platyhelminthes</taxon>
        <taxon>Trematoda</taxon>
        <taxon>Digenea</taxon>
        <taxon>Strigeidida</taxon>
        <taxon>Schistosomatoidea</taxon>
        <taxon>Schistosomatidae</taxon>
        <taxon>Schistosoma</taxon>
    </lineage>
</organism>
<feature type="non-terminal residue" evidence="2">
    <location>
        <position position="1"/>
    </location>
</feature>
<accession>A0A430QR33</accession>
<sequence length="493" mass="55993">SIEANIYDEALSINITEKFIAPRTTIPKTIAIVTLSSAHLSYSYYLSGIITVFTNDKSIYLRIPFFGRLVHGSLTSGVQIVPNYINENNQQDLPFLFRFMLTNQYDFTLFISKIDFLTPSHKYLLQIHHRVTNTEIIPNQTKLIMSISIVDNRITRLHGAFIVYSSIYAFHIPYDIYSGKLHTISDLVVSSVLQLIIMKKISIEYFIVISEIITDTDVDHFFIDGARPLLDVYLLGTTLIGQIRNQSVTIVNQNPVPIELTSVNIYTESDNNAKCEIMKPKREGCQLSGPCEKCTFQFTKIQSLSEINIPFSWGNENIAQHIKGFIQIKTRYTVIEQQFEYFVTRGLINVIPNPLIVNSLFPGKIIMHNIIVQNAYPTEINISDIKLHRVITSSDDFDNPISFNIIRFYKNKQNKTSNDTNSPHSFQPIQFTANQSRVIGVVYFDPSVSCVDRFEDIAQYDTVSATTTTTNNNNNTTNSTSVYPVPSVGNNNN</sequence>
<dbReference type="STRING" id="6184.A0A430QR33"/>
<protein>
    <recommendedName>
        <fullName evidence="4">Transmembrane protein 131</fullName>
    </recommendedName>
</protein>
<reference evidence="2 3" key="1">
    <citation type="journal article" date="2019" name="PLoS Pathog.">
        <title>Genome sequence of the bovine parasite Schistosoma bovis Tanzania.</title>
        <authorList>
            <person name="Oey H."/>
            <person name="Zakrzewski M."/>
            <person name="Gobert G."/>
            <person name="Gravermann K."/>
            <person name="Stoye J."/>
            <person name="Jones M."/>
            <person name="Mcmanus D."/>
            <person name="Krause L."/>
        </authorList>
    </citation>
    <scope>NUCLEOTIDE SEQUENCE [LARGE SCALE GENOMIC DNA]</scope>
    <source>
        <strain evidence="2 3">TAN1997</strain>
    </source>
</reference>
<dbReference type="EMBL" id="QMKO01001458">
    <property type="protein sequence ID" value="RTG90146.1"/>
    <property type="molecule type" value="Genomic_DNA"/>
</dbReference>
<evidence type="ECO:0008006" key="4">
    <source>
        <dbReference type="Google" id="ProtNLM"/>
    </source>
</evidence>
<evidence type="ECO:0000256" key="1">
    <source>
        <dbReference type="SAM" id="MobiDB-lite"/>
    </source>
</evidence>
<dbReference type="PANTHER" id="PTHR22050:SF0">
    <property type="entry name" value="TRANSMEMBRANE PROTEIN 131 HOMOLOG"/>
    <property type="match status" value="1"/>
</dbReference>
<dbReference type="AlphaFoldDB" id="A0A430QR33"/>
<proteinExistence type="predicted"/>
<evidence type="ECO:0000313" key="3">
    <source>
        <dbReference type="Proteomes" id="UP000290809"/>
    </source>
</evidence>
<dbReference type="InterPro" id="IPR039877">
    <property type="entry name" value="TMEM131-like"/>
</dbReference>
<dbReference type="Proteomes" id="UP000290809">
    <property type="component" value="Unassembled WGS sequence"/>
</dbReference>
<evidence type="ECO:0000313" key="2">
    <source>
        <dbReference type="EMBL" id="RTG90146.1"/>
    </source>
</evidence>
<name>A0A430QR33_SCHBO</name>
<gene>
    <name evidence="2" type="ORF">DC041_0003155</name>
</gene>
<dbReference type="GO" id="GO:0016020">
    <property type="term" value="C:membrane"/>
    <property type="evidence" value="ECO:0007669"/>
    <property type="project" value="TreeGrafter"/>
</dbReference>
<dbReference type="PANTHER" id="PTHR22050">
    <property type="entry name" value="RW1 PROTEIN HOMOLOG"/>
    <property type="match status" value="1"/>
</dbReference>
<feature type="region of interest" description="Disordered" evidence="1">
    <location>
        <begin position="466"/>
        <end position="493"/>
    </location>
</feature>